<proteinExistence type="predicted"/>
<feature type="transmembrane region" description="Helical" evidence="1">
    <location>
        <begin position="119"/>
        <end position="137"/>
    </location>
</feature>
<keyword evidence="1" id="KW-0472">Membrane</keyword>
<evidence type="ECO:0000313" key="2">
    <source>
        <dbReference type="EMBL" id="SEK48786.1"/>
    </source>
</evidence>
<dbReference type="Proteomes" id="UP000199421">
    <property type="component" value="Unassembled WGS sequence"/>
</dbReference>
<sequence length="197" mass="24041">MLSLLQVTMTFDHVKTIIAIILGLSITHLLKGMVNFIEHPKSIKPYWVHLTWCGYVLLLIIHFWWWEAELRIVKHWNFAEYFFLFFYISFYYVLCALLIPGNLGEYKSYKEYFFSRKKWIFGVLGFSFILDFIDTFIKGQDYYHQHYNWEYPIRNITHLILCIIAIYSNNKTFHAILILLFFVYELSYIYRLFFNIQ</sequence>
<evidence type="ECO:0000313" key="3">
    <source>
        <dbReference type="Proteomes" id="UP000199421"/>
    </source>
</evidence>
<keyword evidence="3" id="KW-1185">Reference proteome</keyword>
<feature type="transmembrane region" description="Helical" evidence="1">
    <location>
        <begin position="173"/>
        <end position="194"/>
    </location>
</feature>
<dbReference type="EMBL" id="FOAF01000001">
    <property type="protein sequence ID" value="SEK48786.1"/>
    <property type="molecule type" value="Genomic_DNA"/>
</dbReference>
<name>A0A1H7HEF3_OLID1</name>
<organism evidence="2 3">
    <name type="scientific">Olivibacter domesticus</name>
    <name type="common">Pseudosphingobacterium domesticum</name>
    <dbReference type="NCBI Taxonomy" id="407022"/>
    <lineage>
        <taxon>Bacteria</taxon>
        <taxon>Pseudomonadati</taxon>
        <taxon>Bacteroidota</taxon>
        <taxon>Sphingobacteriia</taxon>
        <taxon>Sphingobacteriales</taxon>
        <taxon>Sphingobacteriaceae</taxon>
        <taxon>Olivibacter</taxon>
    </lineage>
</organism>
<protein>
    <submittedName>
        <fullName evidence="2">Uncharacterized protein</fullName>
    </submittedName>
</protein>
<feature type="transmembrane region" description="Helical" evidence="1">
    <location>
        <begin position="12"/>
        <end position="34"/>
    </location>
</feature>
<keyword evidence="1" id="KW-0812">Transmembrane</keyword>
<feature type="transmembrane region" description="Helical" evidence="1">
    <location>
        <begin position="78"/>
        <end position="99"/>
    </location>
</feature>
<reference evidence="3" key="1">
    <citation type="submission" date="2016-10" db="EMBL/GenBank/DDBJ databases">
        <authorList>
            <person name="Varghese N."/>
            <person name="Submissions S."/>
        </authorList>
    </citation>
    <scope>NUCLEOTIDE SEQUENCE [LARGE SCALE GENOMIC DNA]</scope>
    <source>
        <strain evidence="3">DSM 18733</strain>
    </source>
</reference>
<gene>
    <name evidence="2" type="ORF">SAMN05661044_00360</name>
</gene>
<feature type="transmembrane region" description="Helical" evidence="1">
    <location>
        <begin position="46"/>
        <end position="66"/>
    </location>
</feature>
<dbReference type="RefSeq" id="WP_202907724.1">
    <property type="nucleotide sequence ID" value="NZ_FOAF01000001.1"/>
</dbReference>
<keyword evidence="1" id="KW-1133">Transmembrane helix</keyword>
<dbReference type="AlphaFoldDB" id="A0A1H7HEF3"/>
<accession>A0A1H7HEF3</accession>
<evidence type="ECO:0000256" key="1">
    <source>
        <dbReference type="SAM" id="Phobius"/>
    </source>
</evidence>